<sequence>MSENIVGPGARSPHAGGGTLRHHAYESLKGMILSSAFHPGERLSEVRLSQMIGVSRTPLREALMLLEAEGLVIGRPNSGYCVVHFDPEAIRALLVAREGLDGYVAEVACRTATDEDLARVTAVMAEIDELDRRRDGRTLETARELELGLRIHEVIAAATRNPALQDMTRRLYERLRVALWLEVLLLDSWDDAVRQHRAIVEAVVARDVPRAVEAARAHVRDSLSNMAGVERLYRERRQRFKLPLRPPERAKP</sequence>
<dbReference type="SMART" id="SM00895">
    <property type="entry name" value="FCD"/>
    <property type="match status" value="1"/>
</dbReference>
<reference evidence="5 6" key="1">
    <citation type="submission" date="2017-04" db="EMBL/GenBank/DDBJ databases">
        <authorList>
            <person name="Afonso C.L."/>
            <person name="Miller P.J."/>
            <person name="Scott M.A."/>
            <person name="Spackman E."/>
            <person name="Goraichik I."/>
            <person name="Dimitrov K.M."/>
            <person name="Suarez D.L."/>
            <person name="Swayne D.E."/>
        </authorList>
    </citation>
    <scope>NUCLEOTIDE SEQUENCE [LARGE SCALE GENOMIC DNA]</scope>
    <source>
        <strain evidence="5 6">USBA 355</strain>
    </source>
</reference>
<dbReference type="PANTHER" id="PTHR43537:SF5">
    <property type="entry name" value="UXU OPERON TRANSCRIPTIONAL REGULATOR"/>
    <property type="match status" value="1"/>
</dbReference>
<dbReference type="InterPro" id="IPR011711">
    <property type="entry name" value="GntR_C"/>
</dbReference>
<dbReference type="EMBL" id="FWZX01000030">
    <property type="protein sequence ID" value="SMF71036.1"/>
    <property type="molecule type" value="Genomic_DNA"/>
</dbReference>
<dbReference type="InterPro" id="IPR000524">
    <property type="entry name" value="Tscrpt_reg_HTH_GntR"/>
</dbReference>
<dbReference type="SMART" id="SM00345">
    <property type="entry name" value="HTH_GNTR"/>
    <property type="match status" value="1"/>
</dbReference>
<proteinExistence type="predicted"/>
<dbReference type="GO" id="GO:0003700">
    <property type="term" value="F:DNA-binding transcription factor activity"/>
    <property type="evidence" value="ECO:0007669"/>
    <property type="project" value="InterPro"/>
</dbReference>
<keyword evidence="1" id="KW-0805">Transcription regulation</keyword>
<keyword evidence="6" id="KW-1185">Reference proteome</keyword>
<dbReference type="InterPro" id="IPR008920">
    <property type="entry name" value="TF_FadR/GntR_C"/>
</dbReference>
<evidence type="ECO:0000313" key="5">
    <source>
        <dbReference type="EMBL" id="SMF71036.1"/>
    </source>
</evidence>
<evidence type="ECO:0000256" key="1">
    <source>
        <dbReference type="ARBA" id="ARBA00023015"/>
    </source>
</evidence>
<organism evidence="5 6">
    <name type="scientific">Tistlia consotensis USBA 355</name>
    <dbReference type="NCBI Taxonomy" id="560819"/>
    <lineage>
        <taxon>Bacteria</taxon>
        <taxon>Pseudomonadati</taxon>
        <taxon>Pseudomonadota</taxon>
        <taxon>Alphaproteobacteria</taxon>
        <taxon>Rhodospirillales</taxon>
        <taxon>Rhodovibrionaceae</taxon>
        <taxon>Tistlia</taxon>
    </lineage>
</organism>
<dbReference type="InterPro" id="IPR036390">
    <property type="entry name" value="WH_DNA-bd_sf"/>
</dbReference>
<dbReference type="Pfam" id="PF07729">
    <property type="entry name" value="FCD"/>
    <property type="match status" value="1"/>
</dbReference>
<dbReference type="PANTHER" id="PTHR43537">
    <property type="entry name" value="TRANSCRIPTIONAL REGULATOR, GNTR FAMILY"/>
    <property type="match status" value="1"/>
</dbReference>
<keyword evidence="2 5" id="KW-0238">DNA-binding</keyword>
<evidence type="ECO:0000259" key="4">
    <source>
        <dbReference type="PROSITE" id="PS50949"/>
    </source>
</evidence>
<name>A0A1Y6CQG9_9PROT</name>
<dbReference type="Pfam" id="PF00392">
    <property type="entry name" value="GntR"/>
    <property type="match status" value="1"/>
</dbReference>
<dbReference type="GO" id="GO:0003677">
    <property type="term" value="F:DNA binding"/>
    <property type="evidence" value="ECO:0007669"/>
    <property type="project" value="UniProtKB-KW"/>
</dbReference>
<dbReference type="STRING" id="560819.SAMN05428998_13024"/>
<dbReference type="CDD" id="cd07377">
    <property type="entry name" value="WHTH_GntR"/>
    <property type="match status" value="1"/>
</dbReference>
<evidence type="ECO:0000256" key="3">
    <source>
        <dbReference type="ARBA" id="ARBA00023163"/>
    </source>
</evidence>
<dbReference type="PROSITE" id="PS50949">
    <property type="entry name" value="HTH_GNTR"/>
    <property type="match status" value="1"/>
</dbReference>
<dbReference type="InterPro" id="IPR036388">
    <property type="entry name" value="WH-like_DNA-bd_sf"/>
</dbReference>
<dbReference type="Gene3D" id="1.10.10.10">
    <property type="entry name" value="Winged helix-like DNA-binding domain superfamily/Winged helix DNA-binding domain"/>
    <property type="match status" value="1"/>
</dbReference>
<gene>
    <name evidence="5" type="ORF">SAMN05428998_13024</name>
</gene>
<dbReference type="SUPFAM" id="SSF46785">
    <property type="entry name" value="Winged helix' DNA-binding domain"/>
    <property type="match status" value="1"/>
</dbReference>
<dbReference type="PRINTS" id="PR00035">
    <property type="entry name" value="HTHGNTR"/>
</dbReference>
<dbReference type="RefSeq" id="WP_085125599.1">
    <property type="nucleotide sequence ID" value="NZ_FWZX01000030.1"/>
</dbReference>
<dbReference type="AlphaFoldDB" id="A0A1Y6CQG9"/>
<feature type="domain" description="HTH gntR-type" evidence="4">
    <location>
        <begin position="18"/>
        <end position="85"/>
    </location>
</feature>
<protein>
    <submittedName>
        <fullName evidence="5">DNA-binding transcriptional regulator, GntR family</fullName>
    </submittedName>
</protein>
<evidence type="ECO:0000256" key="2">
    <source>
        <dbReference type="ARBA" id="ARBA00023125"/>
    </source>
</evidence>
<evidence type="ECO:0000313" key="6">
    <source>
        <dbReference type="Proteomes" id="UP000192917"/>
    </source>
</evidence>
<dbReference type="Proteomes" id="UP000192917">
    <property type="component" value="Unassembled WGS sequence"/>
</dbReference>
<dbReference type="Gene3D" id="1.20.120.530">
    <property type="entry name" value="GntR ligand-binding domain-like"/>
    <property type="match status" value="1"/>
</dbReference>
<keyword evidence="3" id="KW-0804">Transcription</keyword>
<dbReference type="SUPFAM" id="SSF48008">
    <property type="entry name" value="GntR ligand-binding domain-like"/>
    <property type="match status" value="1"/>
</dbReference>
<accession>A0A1Y6CQG9</accession>